<dbReference type="PROSITE" id="PS51797">
    <property type="entry name" value="TCTP_3"/>
    <property type="match status" value="1"/>
</dbReference>
<evidence type="ECO:0000259" key="3">
    <source>
        <dbReference type="PROSITE" id="PS51797"/>
    </source>
</evidence>
<dbReference type="Pfam" id="PF00838">
    <property type="entry name" value="TCTP"/>
    <property type="match status" value="1"/>
</dbReference>
<evidence type="ECO:0000256" key="2">
    <source>
        <dbReference type="PROSITE-ProRule" id="PRU01133"/>
    </source>
</evidence>
<proteinExistence type="inferred from homology"/>
<dbReference type="PANTHER" id="PTHR11991:SF0">
    <property type="entry name" value="TRANSLATIONALLY-CONTROLLED TUMOR PROTEIN"/>
    <property type="match status" value="1"/>
</dbReference>
<dbReference type="EMBL" id="JAFBMS010000009">
    <property type="protein sequence ID" value="KAG9349525.1"/>
    <property type="molecule type" value="Genomic_DNA"/>
</dbReference>
<keyword evidence="5" id="KW-1185">Reference proteome</keyword>
<dbReference type="GO" id="GO:0005737">
    <property type="term" value="C:cytoplasm"/>
    <property type="evidence" value="ECO:0007669"/>
    <property type="project" value="TreeGrafter"/>
</dbReference>
<dbReference type="GO" id="GO:0005509">
    <property type="term" value="F:calcium ion binding"/>
    <property type="evidence" value="ECO:0007669"/>
    <property type="project" value="TreeGrafter"/>
</dbReference>
<evidence type="ECO:0000313" key="5">
    <source>
        <dbReference type="Proteomes" id="UP000824540"/>
    </source>
</evidence>
<dbReference type="OrthoDB" id="10248936at2759"/>
<reference evidence="4" key="1">
    <citation type="thesis" date="2021" institute="BYU ScholarsArchive" country="Provo, UT, USA">
        <title>Applications of and Algorithms for Genome Assembly and Genomic Analyses with an Emphasis on Marine Teleosts.</title>
        <authorList>
            <person name="Pickett B.D."/>
        </authorList>
    </citation>
    <scope>NUCLEOTIDE SEQUENCE</scope>
    <source>
        <strain evidence="4">HI-2016</strain>
    </source>
</reference>
<feature type="domain" description="TCTP" evidence="3">
    <location>
        <begin position="1"/>
        <end position="180"/>
    </location>
</feature>
<dbReference type="Proteomes" id="UP000824540">
    <property type="component" value="Unassembled WGS sequence"/>
</dbReference>
<gene>
    <name evidence="4" type="ORF">JZ751_027970</name>
</gene>
<dbReference type="InterPro" id="IPR034737">
    <property type="entry name" value="TCTP"/>
</dbReference>
<dbReference type="PROSITE" id="PS01003">
    <property type="entry name" value="TCTP_2"/>
    <property type="match status" value="1"/>
</dbReference>
<name>A0A8T2PAF7_9TELE</name>
<dbReference type="PANTHER" id="PTHR11991">
    <property type="entry name" value="TRANSLATIONALLY CONTROLLED TUMOR PROTEIN-RELATED"/>
    <property type="match status" value="1"/>
</dbReference>
<comment type="caution">
    <text evidence="4">The sequence shown here is derived from an EMBL/GenBank/DDBJ whole genome shotgun (WGS) entry which is preliminary data.</text>
</comment>
<evidence type="ECO:0000313" key="4">
    <source>
        <dbReference type="EMBL" id="KAG9349525.1"/>
    </source>
</evidence>
<dbReference type="SUPFAM" id="SSF51316">
    <property type="entry name" value="Mss4-like"/>
    <property type="match status" value="1"/>
</dbReference>
<organism evidence="4 5">
    <name type="scientific">Albula glossodonta</name>
    <name type="common">roundjaw bonefish</name>
    <dbReference type="NCBI Taxonomy" id="121402"/>
    <lineage>
        <taxon>Eukaryota</taxon>
        <taxon>Metazoa</taxon>
        <taxon>Chordata</taxon>
        <taxon>Craniata</taxon>
        <taxon>Vertebrata</taxon>
        <taxon>Euteleostomi</taxon>
        <taxon>Actinopterygii</taxon>
        <taxon>Neopterygii</taxon>
        <taxon>Teleostei</taxon>
        <taxon>Albuliformes</taxon>
        <taxon>Albulidae</taxon>
        <taxon>Albula</taxon>
    </lineage>
</organism>
<sequence length="217" mass="24396">MIIYKDIITGDEMFSDIYKVKESESGMLIEVEGKMAEHSNSSSQTICRTEEFDESLIGSNASAEQPDEGTEATTTSGVDIVINHKLQETSFTKDTYKTYIKDYMKAIKQKLEETNPDRVKPFMSGAQKEIKSILANIKNYQFFTGENMNPEGMVGLLDYREDGITPYMIFFKDGLEIEKCVSTTVPKVCLKASTSPSHALLCSVLSKIGKCSYRFMF</sequence>
<comment type="function">
    <text evidence="1">Involved in calcium binding and microtubule stabilization.</text>
</comment>
<dbReference type="Gene3D" id="2.170.150.10">
    <property type="entry name" value="Metal Binding Protein, Guanine Nucleotide Exchange Factor, Chain A"/>
    <property type="match status" value="1"/>
</dbReference>
<dbReference type="AlphaFoldDB" id="A0A8T2PAF7"/>
<protein>
    <recommendedName>
        <fullName evidence="3">TCTP domain-containing protein</fullName>
    </recommendedName>
</protein>
<dbReference type="FunFam" id="2.170.150.10:FF:000001">
    <property type="entry name" value="Tumor protein, translationally-controlled 1"/>
    <property type="match status" value="1"/>
</dbReference>
<accession>A0A8T2PAF7</accession>
<dbReference type="InterPro" id="IPR018105">
    <property type="entry name" value="Translational_control_tumour_p"/>
</dbReference>
<evidence type="ECO:0000256" key="1">
    <source>
        <dbReference type="ARBA" id="ARBA00002114"/>
    </source>
</evidence>
<comment type="similarity">
    <text evidence="2">Belongs to the TCTP family.</text>
</comment>
<dbReference type="InterPro" id="IPR018103">
    <property type="entry name" value="Translation_control_tumour_CS"/>
</dbReference>
<dbReference type="InterPro" id="IPR011057">
    <property type="entry name" value="Mss4-like_sf"/>
</dbReference>
<dbReference type="InterPro" id="IPR011323">
    <property type="entry name" value="Mss4/transl-control_tumour"/>
</dbReference>